<dbReference type="AlphaFoldDB" id="A0A812B4L0"/>
<evidence type="ECO:0000256" key="3">
    <source>
        <dbReference type="ARBA" id="ARBA00023136"/>
    </source>
</evidence>
<feature type="transmembrane region" description="Helical" evidence="5">
    <location>
        <begin position="74"/>
        <end position="95"/>
    </location>
</feature>
<feature type="domain" description="DUF1736" evidence="6">
    <location>
        <begin position="99"/>
        <end position="149"/>
    </location>
</feature>
<feature type="transmembrane region" description="Helical" evidence="5">
    <location>
        <begin position="139"/>
        <end position="157"/>
    </location>
</feature>
<dbReference type="OrthoDB" id="418153at2759"/>
<keyword evidence="5" id="KW-0812">Transmembrane</keyword>
<accession>A0A812B4L0</accession>
<keyword evidence="7" id="KW-0328">Glycosyltransferase</keyword>
<keyword evidence="5" id="KW-1133">Transmembrane helix</keyword>
<dbReference type="GO" id="GO:0005783">
    <property type="term" value="C:endoplasmic reticulum"/>
    <property type="evidence" value="ECO:0007669"/>
    <property type="project" value="TreeGrafter"/>
</dbReference>
<reference evidence="7" key="1">
    <citation type="submission" date="2021-01" db="EMBL/GenBank/DDBJ databases">
        <authorList>
            <person name="Li R."/>
            <person name="Bekaert M."/>
        </authorList>
    </citation>
    <scope>NUCLEOTIDE SEQUENCE</scope>
    <source>
        <strain evidence="7">Farmed</strain>
    </source>
</reference>
<keyword evidence="1" id="KW-0677">Repeat</keyword>
<dbReference type="Proteomes" id="UP000597762">
    <property type="component" value="Unassembled WGS sequence"/>
</dbReference>
<feature type="region of interest" description="Disordered" evidence="4">
    <location>
        <begin position="1"/>
        <end position="43"/>
    </location>
</feature>
<dbReference type="GO" id="GO:0000030">
    <property type="term" value="F:mannosyltransferase activity"/>
    <property type="evidence" value="ECO:0007669"/>
    <property type="project" value="TreeGrafter"/>
</dbReference>
<evidence type="ECO:0000256" key="5">
    <source>
        <dbReference type="SAM" id="Phobius"/>
    </source>
</evidence>
<dbReference type="InterPro" id="IPR052346">
    <property type="entry name" value="O-mannosyl-transferase_TMTC"/>
</dbReference>
<evidence type="ECO:0000313" key="7">
    <source>
        <dbReference type="EMBL" id="CAE1169832.1"/>
    </source>
</evidence>
<dbReference type="PANTHER" id="PTHR44227">
    <property type="match status" value="1"/>
</dbReference>
<dbReference type="EC" id="2.4.1.-" evidence="7"/>
<comment type="caution">
    <text evidence="7">The sequence shown here is derived from an EMBL/GenBank/DDBJ whole genome shotgun (WGS) entry which is preliminary data.</text>
</comment>
<evidence type="ECO:0000256" key="1">
    <source>
        <dbReference type="ARBA" id="ARBA00022737"/>
    </source>
</evidence>
<dbReference type="GO" id="GO:0035269">
    <property type="term" value="P:protein O-linked glycosylation via mannose"/>
    <property type="evidence" value="ECO:0007669"/>
    <property type="project" value="TreeGrafter"/>
</dbReference>
<proteinExistence type="predicted"/>
<dbReference type="PANTHER" id="PTHR44227:SF3">
    <property type="entry name" value="PROTEIN O-MANNOSYL-TRANSFERASE TMTC4"/>
    <property type="match status" value="1"/>
</dbReference>
<keyword evidence="3 5" id="KW-0472">Membrane</keyword>
<feature type="transmembrane region" description="Helical" evidence="5">
    <location>
        <begin position="198"/>
        <end position="215"/>
    </location>
</feature>
<dbReference type="GO" id="GO:0030968">
    <property type="term" value="P:endoplasmic reticulum unfolded protein response"/>
    <property type="evidence" value="ECO:0007669"/>
    <property type="project" value="TreeGrafter"/>
</dbReference>
<dbReference type="Pfam" id="PF08409">
    <property type="entry name" value="TMTC_DUF1736"/>
    <property type="match status" value="1"/>
</dbReference>
<dbReference type="InterPro" id="IPR013618">
    <property type="entry name" value="TMTC_DUF1736"/>
</dbReference>
<keyword evidence="8" id="KW-1185">Reference proteome</keyword>
<dbReference type="EMBL" id="CAHIKZ030000352">
    <property type="protein sequence ID" value="CAE1169832.1"/>
    <property type="molecule type" value="Genomic_DNA"/>
</dbReference>
<organism evidence="7 8">
    <name type="scientific">Acanthosepion pharaonis</name>
    <name type="common">Pharaoh cuttlefish</name>
    <name type="synonym">Sepia pharaonis</name>
    <dbReference type="NCBI Taxonomy" id="158019"/>
    <lineage>
        <taxon>Eukaryota</taxon>
        <taxon>Metazoa</taxon>
        <taxon>Spiralia</taxon>
        <taxon>Lophotrochozoa</taxon>
        <taxon>Mollusca</taxon>
        <taxon>Cephalopoda</taxon>
        <taxon>Coleoidea</taxon>
        <taxon>Decapodiformes</taxon>
        <taxon>Sepiida</taxon>
        <taxon>Sepiina</taxon>
        <taxon>Sepiidae</taxon>
        <taxon>Acanthosepion</taxon>
    </lineage>
</organism>
<sequence>MGAHRWRCLPPPPSIGPSRMSLSKSPRSIISPKYSPSVSGSPERHSPPVVAFVLGPFLSLSLSLSHSLSLSLSLLIFKIILLLLIIIKELLLLFISEIVLNYFYLYWLNAWILLNPLWLCCDWSNNCVSILESFQDFRSLIILVFLVILALLAFATVKCWNTPRSRKLLVAYIFLFIPFLPASNIFFRVGFVIAERNLYLPCLGFSLLVAIGYCALSNHCTLHLQSLRKFAIFLIIVLTIRSHMRNRDWLHADTLFRSGLKVCPNNAKSRANGKSVSSEREVSLGRTGGQSRMQILFSPDAGINSKSVRKTARTFVGVTAYVRYWRERENKEEVTRDSSVGRAEYGRRKQAL</sequence>
<evidence type="ECO:0000313" key="8">
    <source>
        <dbReference type="Proteomes" id="UP000597762"/>
    </source>
</evidence>
<name>A0A812B4L0_ACAPH</name>
<evidence type="ECO:0000256" key="4">
    <source>
        <dbReference type="SAM" id="MobiDB-lite"/>
    </source>
</evidence>
<evidence type="ECO:0000256" key="2">
    <source>
        <dbReference type="ARBA" id="ARBA00022803"/>
    </source>
</evidence>
<feature type="transmembrane region" description="Helical" evidence="5">
    <location>
        <begin position="169"/>
        <end position="192"/>
    </location>
</feature>
<feature type="region of interest" description="Disordered" evidence="4">
    <location>
        <begin position="333"/>
        <end position="352"/>
    </location>
</feature>
<gene>
    <name evidence="7" type="ORF">SPHA_10786</name>
</gene>
<feature type="compositionally biased region" description="Polar residues" evidence="4">
    <location>
        <begin position="20"/>
        <end position="40"/>
    </location>
</feature>
<keyword evidence="2" id="KW-0802">TPR repeat</keyword>
<feature type="transmembrane region" description="Helical" evidence="5">
    <location>
        <begin position="102"/>
        <end position="119"/>
    </location>
</feature>
<protein>
    <submittedName>
        <fullName evidence="7">TMTC</fullName>
        <ecNumber evidence="7">2.4.1.-</ecNumber>
    </submittedName>
</protein>
<keyword evidence="7" id="KW-0808">Transferase</keyword>
<evidence type="ECO:0000259" key="6">
    <source>
        <dbReference type="Pfam" id="PF08409"/>
    </source>
</evidence>